<evidence type="ECO:0000256" key="1">
    <source>
        <dbReference type="SAM" id="SignalP"/>
    </source>
</evidence>
<dbReference type="EMBL" id="CP078073">
    <property type="protein sequence ID" value="QXL87802.1"/>
    <property type="molecule type" value="Genomic_DNA"/>
</dbReference>
<accession>A0A975YFU8</accession>
<proteinExistence type="predicted"/>
<evidence type="ECO:0000313" key="3">
    <source>
        <dbReference type="Proteomes" id="UP000693972"/>
    </source>
</evidence>
<feature type="signal peptide" evidence="1">
    <location>
        <begin position="1"/>
        <end position="17"/>
    </location>
</feature>
<gene>
    <name evidence="2" type="ORF">KUL25_20760</name>
</gene>
<evidence type="ECO:0000313" key="2">
    <source>
        <dbReference type="EMBL" id="QXL87802.1"/>
    </source>
</evidence>
<reference evidence="2 3" key="1">
    <citation type="submission" date="2021-07" db="EMBL/GenBank/DDBJ databases">
        <title>Karlodiniumbacter phycospheric gen. nov., sp. nov., a phycosphere bacterium isolated from karlodinium veneficum.</title>
        <authorList>
            <person name="Peng Y."/>
            <person name="Jiang L."/>
            <person name="Lee J."/>
        </authorList>
    </citation>
    <scope>NUCLEOTIDE SEQUENCE</scope>
    <source>
        <strain evidence="2 3">N5</strain>
    </source>
</reference>
<sequence length="346" mass="35102">MPFSLSLSLALAGPASAQSGDAVQRLAAAMAAAGCLANGANGDVILQAAGLTEDEAGAAVEAMMATGDVVMGDDGLLLTTGECAGGASGAAADVFVATQWANALSAADAAAFLELELAAVGCAITDETAEAFEENVARNIAIFNGVELPGPVATLSRDAYGAFLDAVDELGNRGGAYLDDAGRIDDSTPGVYRLIGCTAGMGGTGVDAAPAVIDTAAVNAALFGYGREELIAVEAELFTQIECMIPSDMGFAFQAMMLDRILTDSGLPMGPDAAIVAMADRRLGSTSTHPQAAEVGYAALIVDEITGDMVTGGRVEVEGRMWLARDCEPAPTSHQINLRPYLIGTQ</sequence>
<organism evidence="2">
    <name type="scientific">Gymnodinialimonas phycosphaerae</name>
    <dbReference type="NCBI Taxonomy" id="2841589"/>
    <lineage>
        <taxon>Bacteria</taxon>
        <taxon>Pseudomonadati</taxon>
        <taxon>Pseudomonadota</taxon>
        <taxon>Alphaproteobacteria</taxon>
        <taxon>Rhodobacterales</taxon>
        <taxon>Paracoccaceae</taxon>
        <taxon>Gymnodinialimonas</taxon>
    </lineage>
</organism>
<dbReference type="Proteomes" id="UP000693972">
    <property type="component" value="Unassembled WGS sequence"/>
</dbReference>
<keyword evidence="3" id="KW-1185">Reference proteome</keyword>
<feature type="chain" id="PRO_5038090507" evidence="1">
    <location>
        <begin position="18"/>
        <end position="346"/>
    </location>
</feature>
<dbReference type="EMBL" id="JAIMBW010000001">
    <property type="protein sequence ID" value="MBY4895201.1"/>
    <property type="molecule type" value="Genomic_DNA"/>
</dbReference>
<dbReference type="AlphaFoldDB" id="A0A975YFU8"/>
<keyword evidence="1" id="KW-0732">Signal</keyword>
<name>A0A975YFU8_9RHOB</name>
<dbReference type="RefSeq" id="WP_257894654.1">
    <property type="nucleotide sequence ID" value="NZ_JAIMBW010000001.1"/>
</dbReference>
<protein>
    <submittedName>
        <fullName evidence="2">Uncharacterized protein</fullName>
    </submittedName>
</protein>